<sequence length="154" mass="16779">MKKVILSLFVVGSLMATACKNAKEAEEKAKEVTETVVEKTEEATKTVEEKTEEATKIVEEKTEEAVKTIQSALEGITIPEFEDPKVAEHLKSYAEYAKKYIEAGGDVVKNVDLAKTGTELAAKSKEIVANLDEEATKKFNSTLNAILAKMAPAK</sequence>
<name>A0A4R2P1B0_9FLAO</name>
<dbReference type="RefSeq" id="WP_132792759.1">
    <property type="nucleotide sequence ID" value="NZ_SLXM01000001.1"/>
</dbReference>
<dbReference type="PROSITE" id="PS51257">
    <property type="entry name" value="PROKAR_LIPOPROTEIN"/>
    <property type="match status" value="1"/>
</dbReference>
<dbReference type="OrthoDB" id="1203185at2"/>
<dbReference type="AlphaFoldDB" id="A0A4R2P1B0"/>
<dbReference type="EMBL" id="SLXM01000001">
    <property type="protein sequence ID" value="TCP28459.1"/>
    <property type="molecule type" value="Genomic_DNA"/>
</dbReference>
<feature type="chain" id="PRO_5020189585" description="Lipoprotein" evidence="2">
    <location>
        <begin position="19"/>
        <end position="154"/>
    </location>
</feature>
<organism evidence="3 4">
    <name type="scientific">Tenacibaculum skagerrakense</name>
    <dbReference type="NCBI Taxonomy" id="186571"/>
    <lineage>
        <taxon>Bacteria</taxon>
        <taxon>Pseudomonadati</taxon>
        <taxon>Bacteroidota</taxon>
        <taxon>Flavobacteriia</taxon>
        <taxon>Flavobacteriales</taxon>
        <taxon>Flavobacteriaceae</taxon>
        <taxon>Tenacibaculum</taxon>
    </lineage>
</organism>
<protein>
    <recommendedName>
        <fullName evidence="5">Lipoprotein</fullName>
    </recommendedName>
</protein>
<feature type="coiled-coil region" evidence="1">
    <location>
        <begin position="15"/>
        <end position="42"/>
    </location>
</feature>
<evidence type="ECO:0008006" key="5">
    <source>
        <dbReference type="Google" id="ProtNLM"/>
    </source>
</evidence>
<keyword evidence="1" id="KW-0175">Coiled coil</keyword>
<dbReference type="Proteomes" id="UP000294564">
    <property type="component" value="Unassembled WGS sequence"/>
</dbReference>
<gene>
    <name evidence="3" type="ORF">EV195_101637</name>
</gene>
<feature type="signal peptide" evidence="2">
    <location>
        <begin position="1"/>
        <end position="18"/>
    </location>
</feature>
<evidence type="ECO:0000256" key="1">
    <source>
        <dbReference type="SAM" id="Coils"/>
    </source>
</evidence>
<evidence type="ECO:0000313" key="3">
    <source>
        <dbReference type="EMBL" id="TCP28459.1"/>
    </source>
</evidence>
<keyword evidence="2" id="KW-0732">Signal</keyword>
<proteinExistence type="predicted"/>
<accession>A0A4R2P1B0</accession>
<evidence type="ECO:0000313" key="4">
    <source>
        <dbReference type="Proteomes" id="UP000294564"/>
    </source>
</evidence>
<reference evidence="3 4" key="1">
    <citation type="submission" date="2019-03" db="EMBL/GenBank/DDBJ databases">
        <title>Genomic Encyclopedia of Type Strains, Phase IV (KMG-IV): sequencing the most valuable type-strain genomes for metagenomic binning, comparative biology and taxonomic classification.</title>
        <authorList>
            <person name="Goeker M."/>
        </authorList>
    </citation>
    <scope>NUCLEOTIDE SEQUENCE [LARGE SCALE GENOMIC DNA]</scope>
    <source>
        <strain evidence="3 4">DSM 14836</strain>
    </source>
</reference>
<comment type="caution">
    <text evidence="3">The sequence shown here is derived from an EMBL/GenBank/DDBJ whole genome shotgun (WGS) entry which is preliminary data.</text>
</comment>
<keyword evidence="4" id="KW-1185">Reference proteome</keyword>
<evidence type="ECO:0000256" key="2">
    <source>
        <dbReference type="SAM" id="SignalP"/>
    </source>
</evidence>